<keyword evidence="7" id="KW-0611">Plant defense</keyword>
<dbReference type="InterPro" id="IPR002182">
    <property type="entry name" value="NB-ARC"/>
</dbReference>
<evidence type="ECO:0000259" key="12">
    <source>
        <dbReference type="Pfam" id="PF18052"/>
    </source>
</evidence>
<keyword evidence="10" id="KW-0325">Glycoprotein</keyword>
<evidence type="ECO:0000256" key="9">
    <source>
        <dbReference type="ARBA" id="ARBA00023136"/>
    </source>
</evidence>
<dbReference type="InterPro" id="IPR001611">
    <property type="entry name" value="Leu-rich_rpt"/>
</dbReference>
<dbReference type="InterPro" id="IPR036388">
    <property type="entry name" value="WH-like_DNA-bd_sf"/>
</dbReference>
<evidence type="ECO:0000256" key="8">
    <source>
        <dbReference type="ARBA" id="ARBA00022840"/>
    </source>
</evidence>
<dbReference type="PANTHER" id="PTHR36766:SF45">
    <property type="entry name" value="NB-ARC DOMAIN-CONTAINING PROTEIN"/>
    <property type="match status" value="1"/>
</dbReference>
<dbReference type="EMBL" id="JACGWO010000005">
    <property type="protein sequence ID" value="KAK4427320.1"/>
    <property type="molecule type" value="Genomic_DNA"/>
</dbReference>
<comment type="caution">
    <text evidence="15">The sequence shown here is derived from an EMBL/GenBank/DDBJ whole genome shotgun (WGS) entry which is preliminary data.</text>
</comment>
<comment type="similarity">
    <text evidence="2">Belongs to the disease resistance NB-LRR family.</text>
</comment>
<dbReference type="SUPFAM" id="SSF52540">
    <property type="entry name" value="P-loop containing nucleoside triphosphate hydrolases"/>
    <property type="match status" value="1"/>
</dbReference>
<keyword evidence="6" id="KW-0547">Nucleotide-binding</keyword>
<dbReference type="GO" id="GO:0005524">
    <property type="term" value="F:ATP binding"/>
    <property type="evidence" value="ECO:0007669"/>
    <property type="project" value="UniProtKB-KW"/>
</dbReference>
<keyword evidence="4" id="KW-0732">Signal</keyword>
<evidence type="ECO:0000256" key="4">
    <source>
        <dbReference type="ARBA" id="ARBA00022729"/>
    </source>
</evidence>
<dbReference type="Gene3D" id="1.10.8.430">
    <property type="entry name" value="Helical domain of apoptotic protease-activating factors"/>
    <property type="match status" value="1"/>
</dbReference>
<dbReference type="InterPro" id="IPR027417">
    <property type="entry name" value="P-loop_NTPase"/>
</dbReference>
<evidence type="ECO:0000256" key="6">
    <source>
        <dbReference type="ARBA" id="ARBA00022741"/>
    </source>
</evidence>
<reference evidence="15" key="1">
    <citation type="submission" date="2020-06" db="EMBL/GenBank/DDBJ databases">
        <authorList>
            <person name="Li T."/>
            <person name="Hu X."/>
            <person name="Zhang T."/>
            <person name="Song X."/>
            <person name="Zhang H."/>
            <person name="Dai N."/>
            <person name="Sheng W."/>
            <person name="Hou X."/>
            <person name="Wei L."/>
        </authorList>
    </citation>
    <scope>NUCLEOTIDE SEQUENCE</scope>
    <source>
        <strain evidence="15">3651</strain>
        <tissue evidence="15">Leaf</tissue>
    </source>
</reference>
<dbReference type="AlphaFoldDB" id="A0AAE1YBZ5"/>
<dbReference type="GO" id="GO:0006952">
    <property type="term" value="P:defense response"/>
    <property type="evidence" value="ECO:0007669"/>
    <property type="project" value="UniProtKB-KW"/>
</dbReference>
<dbReference type="FunFam" id="3.80.10.10:FF:000041">
    <property type="entry name" value="LRR receptor-like serine/threonine-protein kinase ERECTA"/>
    <property type="match status" value="1"/>
</dbReference>
<evidence type="ECO:0000256" key="10">
    <source>
        <dbReference type="ARBA" id="ARBA00023180"/>
    </source>
</evidence>
<evidence type="ECO:0000256" key="1">
    <source>
        <dbReference type="ARBA" id="ARBA00004370"/>
    </source>
</evidence>
<proteinExistence type="inferred from homology"/>
<keyword evidence="9" id="KW-0472">Membrane</keyword>
<dbReference type="Pfam" id="PF00931">
    <property type="entry name" value="NB-ARC"/>
    <property type="match status" value="1"/>
</dbReference>
<evidence type="ECO:0000256" key="7">
    <source>
        <dbReference type="ARBA" id="ARBA00022821"/>
    </source>
</evidence>
<dbReference type="Pfam" id="PF23598">
    <property type="entry name" value="LRR_14"/>
    <property type="match status" value="1"/>
</dbReference>
<dbReference type="Gene3D" id="3.80.10.10">
    <property type="entry name" value="Ribonuclease Inhibitor"/>
    <property type="match status" value="2"/>
</dbReference>
<protein>
    <submittedName>
        <fullName evidence="15">Disease resistance protein RGA3</fullName>
    </submittedName>
</protein>
<dbReference type="InterPro" id="IPR032675">
    <property type="entry name" value="LRR_dom_sf"/>
</dbReference>
<dbReference type="GO" id="GO:0016020">
    <property type="term" value="C:membrane"/>
    <property type="evidence" value="ECO:0007669"/>
    <property type="project" value="UniProtKB-SubCell"/>
</dbReference>
<evidence type="ECO:0000256" key="5">
    <source>
        <dbReference type="ARBA" id="ARBA00022737"/>
    </source>
</evidence>
<evidence type="ECO:0000259" key="13">
    <source>
        <dbReference type="Pfam" id="PF23559"/>
    </source>
</evidence>
<dbReference type="SMART" id="SM00369">
    <property type="entry name" value="LRR_TYP"/>
    <property type="match status" value="6"/>
</dbReference>
<dbReference type="GO" id="GO:0051707">
    <property type="term" value="P:response to other organism"/>
    <property type="evidence" value="ECO:0007669"/>
    <property type="project" value="UniProtKB-ARBA"/>
</dbReference>
<keyword evidence="16" id="KW-1185">Reference proteome</keyword>
<dbReference type="Pfam" id="PF18052">
    <property type="entry name" value="Rx_N"/>
    <property type="match status" value="1"/>
</dbReference>
<dbReference type="Pfam" id="PF13516">
    <property type="entry name" value="LRR_6"/>
    <property type="match status" value="1"/>
</dbReference>
<comment type="subcellular location">
    <subcellularLocation>
        <location evidence="1">Membrane</location>
    </subcellularLocation>
</comment>
<dbReference type="PRINTS" id="PR00364">
    <property type="entry name" value="DISEASERSIST"/>
</dbReference>
<accession>A0AAE1YBZ5</accession>
<reference evidence="15" key="2">
    <citation type="journal article" date="2024" name="Plant">
        <title>Genomic evolution and insights into agronomic trait innovations of Sesamum species.</title>
        <authorList>
            <person name="Miao H."/>
            <person name="Wang L."/>
            <person name="Qu L."/>
            <person name="Liu H."/>
            <person name="Sun Y."/>
            <person name="Le M."/>
            <person name="Wang Q."/>
            <person name="Wei S."/>
            <person name="Zheng Y."/>
            <person name="Lin W."/>
            <person name="Duan Y."/>
            <person name="Cao H."/>
            <person name="Xiong S."/>
            <person name="Wang X."/>
            <person name="Wei L."/>
            <person name="Li C."/>
            <person name="Ma Q."/>
            <person name="Ju M."/>
            <person name="Zhao R."/>
            <person name="Li G."/>
            <person name="Mu C."/>
            <person name="Tian Q."/>
            <person name="Mei H."/>
            <person name="Zhang T."/>
            <person name="Gao T."/>
            <person name="Zhang H."/>
        </authorList>
    </citation>
    <scope>NUCLEOTIDE SEQUENCE</scope>
    <source>
        <strain evidence="15">3651</strain>
    </source>
</reference>
<dbReference type="Pfam" id="PF13855">
    <property type="entry name" value="LRR_8"/>
    <property type="match status" value="1"/>
</dbReference>
<feature type="domain" description="Disease resistance R13L4/SHOC-2-like LRR" evidence="14">
    <location>
        <begin position="704"/>
        <end position="868"/>
    </location>
</feature>
<dbReference type="InterPro" id="IPR003591">
    <property type="entry name" value="Leu-rich_rpt_typical-subtyp"/>
</dbReference>
<feature type="domain" description="Disease resistance N-terminal" evidence="12">
    <location>
        <begin position="115"/>
        <end position="166"/>
    </location>
</feature>
<keyword evidence="8" id="KW-0067">ATP-binding</keyword>
<feature type="domain" description="Disease resistance protein winged helix" evidence="13">
    <location>
        <begin position="465"/>
        <end position="536"/>
    </location>
</feature>
<gene>
    <name evidence="15" type="ORF">Salat_1500900</name>
</gene>
<sequence>MKGLEFVGWEFLGITAKDSNGSSGAVMAFPRLKRLHFFTCQRWGTGKDITADETGSATTWIMPCLRELKIEHCGLTKLPHRLLHIEKKPRSMADAIVSIVLQRLAAVIQKQIQENVLEDAERRRYKDKTIQNWLNKLEDVSNDIADVLDEWNYAILKHQIERLSKHEEKSKCDLIVNQPIDPQESARVRSTFLVDVLGVHGRENDKDVLVGKLMLEVVGQQIQVGRPQVIFIVGVEGIGKTTLAQLIYNDDRLLNCFELKLWVCVSDVFDEVRIAKAILESVKNESSDLNELESLLNCLKESISEKKFLLVLEDVWTEEYTKWEPLENSLNYGGPGSKILVTTRSKRVARMMHTTNEVHRLGQLSNTDCWLLMKRVAFYGKNEADYMKLQETGKKIANKCKGLPFAAKVLGSLLRFKNTKEEWESILDYEIWQLEGAEIELFPHLFLSYNELSPAMKQCFSYCAIFPKDSVINVEKLIRMWMALGYLSSSGSISHLELRGKEYFNNLRMRSFFQDVEEDGNGRVRCKMHDMVHDFARFLRNTRSEDLGGRAEASKDESFQAYGPSLVSQAKVYRSIFCPNELPCELLDFATCTRVLSLCKCGLRNTPRGIENLIHLRYLDLSHNGALTAQVSLTICRLYNLETLDLYDCGLREIPIEIGNLIELRYLDLSCNELTTQLPRTIFQLFNLQTLNLKRCRLKEIPTKIGNLINLRDLDLRHNKLTANIPRTIGKLHNLQTLRLKGCKLTEIPMEIGNLIRLRHLDLSFNKIQEINWAQTLHVFYAGKDWSNLGYLNKLDQLSGSLELKLRLRNEKDVNDARKAKLMNKIHIQKLKILFYDATGRTEEEESLRNEALEALQPPPNLRELEIGYYKARSSHAGSAHVSTI</sequence>
<evidence type="ECO:0000256" key="3">
    <source>
        <dbReference type="ARBA" id="ARBA00022614"/>
    </source>
</evidence>
<evidence type="ECO:0000256" key="2">
    <source>
        <dbReference type="ARBA" id="ARBA00008894"/>
    </source>
</evidence>
<dbReference type="Gene3D" id="1.10.10.10">
    <property type="entry name" value="Winged helix-like DNA-binding domain superfamily/Winged helix DNA-binding domain"/>
    <property type="match status" value="1"/>
</dbReference>
<dbReference type="InterPro" id="IPR058922">
    <property type="entry name" value="WHD_DRP"/>
</dbReference>
<name>A0AAE1YBZ5_9LAMI</name>
<dbReference type="Pfam" id="PF23559">
    <property type="entry name" value="WHD_DRP"/>
    <property type="match status" value="1"/>
</dbReference>
<feature type="domain" description="NB-ARC" evidence="11">
    <location>
        <begin position="218"/>
        <end position="381"/>
    </location>
</feature>
<keyword evidence="5" id="KW-0677">Repeat</keyword>
<keyword evidence="3" id="KW-0433">Leucine-rich repeat</keyword>
<dbReference type="FunFam" id="1.10.10.10:FF:000322">
    <property type="entry name" value="Probable disease resistance protein At1g63360"/>
    <property type="match status" value="1"/>
</dbReference>
<dbReference type="Gene3D" id="1.20.5.4130">
    <property type="match status" value="1"/>
</dbReference>
<dbReference type="InterPro" id="IPR042197">
    <property type="entry name" value="Apaf_helical"/>
</dbReference>
<evidence type="ECO:0000259" key="14">
    <source>
        <dbReference type="Pfam" id="PF23598"/>
    </source>
</evidence>
<evidence type="ECO:0000259" key="11">
    <source>
        <dbReference type="Pfam" id="PF00931"/>
    </source>
</evidence>
<dbReference type="Proteomes" id="UP001293254">
    <property type="component" value="Unassembled WGS sequence"/>
</dbReference>
<dbReference type="PANTHER" id="PTHR36766">
    <property type="entry name" value="PLANT BROAD-SPECTRUM MILDEW RESISTANCE PROTEIN RPW8"/>
    <property type="match status" value="1"/>
</dbReference>
<evidence type="ECO:0000313" key="15">
    <source>
        <dbReference type="EMBL" id="KAK4427320.1"/>
    </source>
</evidence>
<dbReference type="GO" id="GO:0043531">
    <property type="term" value="F:ADP binding"/>
    <property type="evidence" value="ECO:0007669"/>
    <property type="project" value="InterPro"/>
</dbReference>
<dbReference type="PROSITE" id="PS51450">
    <property type="entry name" value="LRR"/>
    <property type="match status" value="1"/>
</dbReference>
<dbReference type="InterPro" id="IPR055414">
    <property type="entry name" value="LRR_R13L4/SHOC2-like"/>
</dbReference>
<evidence type="ECO:0000313" key="16">
    <source>
        <dbReference type="Proteomes" id="UP001293254"/>
    </source>
</evidence>
<organism evidence="15 16">
    <name type="scientific">Sesamum alatum</name>
    <dbReference type="NCBI Taxonomy" id="300844"/>
    <lineage>
        <taxon>Eukaryota</taxon>
        <taxon>Viridiplantae</taxon>
        <taxon>Streptophyta</taxon>
        <taxon>Embryophyta</taxon>
        <taxon>Tracheophyta</taxon>
        <taxon>Spermatophyta</taxon>
        <taxon>Magnoliopsida</taxon>
        <taxon>eudicotyledons</taxon>
        <taxon>Gunneridae</taxon>
        <taxon>Pentapetalae</taxon>
        <taxon>asterids</taxon>
        <taxon>lamiids</taxon>
        <taxon>Lamiales</taxon>
        <taxon>Pedaliaceae</taxon>
        <taxon>Sesamum</taxon>
    </lineage>
</organism>
<dbReference type="Gene3D" id="3.40.50.300">
    <property type="entry name" value="P-loop containing nucleotide triphosphate hydrolases"/>
    <property type="match status" value="1"/>
</dbReference>
<dbReference type="SUPFAM" id="SSF52058">
    <property type="entry name" value="L domain-like"/>
    <property type="match status" value="1"/>
</dbReference>
<dbReference type="InterPro" id="IPR041118">
    <property type="entry name" value="Rx_N"/>
</dbReference>